<feature type="compositionally biased region" description="Low complexity" evidence="1">
    <location>
        <begin position="53"/>
        <end position="63"/>
    </location>
</feature>
<dbReference type="RefSeq" id="WP_146485181.1">
    <property type="nucleotide sequence ID" value="NZ_VIGX01000001.1"/>
</dbReference>
<feature type="chain" id="PRO_5039533793" description="Serine hydrolase" evidence="2">
    <location>
        <begin position="21"/>
        <end position="304"/>
    </location>
</feature>
<evidence type="ECO:0000256" key="1">
    <source>
        <dbReference type="SAM" id="MobiDB-lite"/>
    </source>
</evidence>
<evidence type="ECO:0000256" key="2">
    <source>
        <dbReference type="SAM" id="SignalP"/>
    </source>
</evidence>
<reference evidence="3 4" key="1">
    <citation type="submission" date="2019-06" db="EMBL/GenBank/DDBJ databases">
        <title>Tsukamurella conjunctivitidis sp. nov., Tsukamurella assacharolytica sp. nov. and Tsukamurella sputae sp. nov. isolated from patients with conjunctivitis, bacteraemia (lymphoma) and respiratory infection (sputum) in Hong Kong.</title>
        <authorList>
            <person name="Teng J.L.L."/>
            <person name="Lee H.H."/>
            <person name="Fong J.Y.H."/>
            <person name="Fok K.M.N."/>
            <person name="Lau S.K.P."/>
            <person name="Woo P.C.Y."/>
        </authorList>
    </citation>
    <scope>NUCLEOTIDE SEQUENCE [LARGE SCALE GENOMIC DNA]</scope>
    <source>
        <strain evidence="3 4">HKU72</strain>
    </source>
</reference>
<evidence type="ECO:0000313" key="3">
    <source>
        <dbReference type="EMBL" id="TWS30543.1"/>
    </source>
</evidence>
<feature type="signal peptide" evidence="2">
    <location>
        <begin position="1"/>
        <end position="20"/>
    </location>
</feature>
<sequence>MRSSTSTSAALLLVALASSACTIGDAGSAGPAASSASSAAIDPGAPGSPAPAAPSASAPSIPARPDPLRTALDRAVSSLPGQASIAVAGGGRVVAAGNVTGLPAWSTSKVPLVMAAMQRAGTTEPTVTADMRAAITRSDNDAAEAIWTSLGTPAKAGIAMQQVLRAGGDSETVVQFSKVRPEYSAFGQTRWEDGPAATFAAGLPCTPSGRATAALMREVDANQQWGAYGLRGAQSVGVKGGWGPGTDGAYVVRQLAVVQTARGYTGVMLSARPADGAFASGRAALTRLAETVRQQLGVLPAGSC</sequence>
<dbReference type="OrthoDB" id="3729831at2"/>
<evidence type="ECO:0000313" key="4">
    <source>
        <dbReference type="Proteomes" id="UP000319375"/>
    </source>
</evidence>
<accession>A0A5C5S7K5</accession>
<feature type="compositionally biased region" description="Low complexity" evidence="1">
    <location>
        <begin position="32"/>
        <end position="45"/>
    </location>
</feature>
<dbReference type="EMBL" id="VIGX01000001">
    <property type="protein sequence ID" value="TWS30543.1"/>
    <property type="molecule type" value="Genomic_DNA"/>
</dbReference>
<proteinExistence type="predicted"/>
<comment type="caution">
    <text evidence="3">The sequence shown here is derived from an EMBL/GenBank/DDBJ whole genome shotgun (WGS) entry which is preliminary data.</text>
</comment>
<dbReference type="InterPro" id="IPR012338">
    <property type="entry name" value="Beta-lactam/transpept-like"/>
</dbReference>
<keyword evidence="4" id="KW-1185">Reference proteome</keyword>
<feature type="region of interest" description="Disordered" evidence="1">
    <location>
        <begin position="32"/>
        <end position="67"/>
    </location>
</feature>
<name>A0A5C5S7K5_9ACTN</name>
<gene>
    <name evidence="3" type="ORF">FK530_01320</name>
</gene>
<organism evidence="3 4">
    <name type="scientific">Tsukamurella conjunctivitidis</name>
    <dbReference type="NCBI Taxonomy" id="2592068"/>
    <lineage>
        <taxon>Bacteria</taxon>
        <taxon>Bacillati</taxon>
        <taxon>Actinomycetota</taxon>
        <taxon>Actinomycetes</taxon>
        <taxon>Mycobacteriales</taxon>
        <taxon>Tsukamurellaceae</taxon>
        <taxon>Tsukamurella</taxon>
    </lineage>
</organism>
<keyword evidence="2" id="KW-0732">Signal</keyword>
<dbReference type="SUPFAM" id="SSF56601">
    <property type="entry name" value="beta-lactamase/transpeptidase-like"/>
    <property type="match status" value="1"/>
</dbReference>
<dbReference type="AlphaFoldDB" id="A0A5C5S7K5"/>
<protein>
    <recommendedName>
        <fullName evidence="5">Serine hydrolase</fullName>
    </recommendedName>
</protein>
<dbReference type="Proteomes" id="UP000319375">
    <property type="component" value="Unassembled WGS sequence"/>
</dbReference>
<evidence type="ECO:0008006" key="5">
    <source>
        <dbReference type="Google" id="ProtNLM"/>
    </source>
</evidence>
<dbReference type="PROSITE" id="PS51257">
    <property type="entry name" value="PROKAR_LIPOPROTEIN"/>
    <property type="match status" value="1"/>
</dbReference>
<dbReference type="Gene3D" id="3.40.710.10">
    <property type="entry name" value="DD-peptidase/beta-lactamase superfamily"/>
    <property type="match status" value="1"/>
</dbReference>